<dbReference type="PANTHER" id="PTHR40257:SF1">
    <property type="entry name" value="DUF1330 DOMAIN-CONTAINING PROTEIN"/>
    <property type="match status" value="1"/>
</dbReference>
<dbReference type="HOGENOM" id="CLU_085773_0_0_1"/>
<organism evidence="1 2">
    <name type="scientific">Phialophora macrospora</name>
    <dbReference type="NCBI Taxonomy" id="1851006"/>
    <lineage>
        <taxon>Eukaryota</taxon>
        <taxon>Fungi</taxon>
        <taxon>Dikarya</taxon>
        <taxon>Ascomycota</taxon>
        <taxon>Pezizomycotina</taxon>
        <taxon>Eurotiomycetes</taxon>
        <taxon>Chaetothyriomycetidae</taxon>
        <taxon>Chaetothyriales</taxon>
        <taxon>Herpotrichiellaceae</taxon>
        <taxon>Phialophora</taxon>
    </lineage>
</organism>
<evidence type="ECO:0000313" key="1">
    <source>
        <dbReference type="EMBL" id="KIW71894.1"/>
    </source>
</evidence>
<dbReference type="PANTHER" id="PTHR40257">
    <property type="match status" value="1"/>
</dbReference>
<keyword evidence="2" id="KW-1185">Reference proteome</keyword>
<evidence type="ECO:0000313" key="2">
    <source>
        <dbReference type="Proteomes" id="UP000054266"/>
    </source>
</evidence>
<dbReference type="AlphaFoldDB" id="A0A0D2GHW5"/>
<dbReference type="EMBL" id="KN846956">
    <property type="protein sequence ID" value="KIW71894.1"/>
    <property type="molecule type" value="Genomic_DNA"/>
</dbReference>
<dbReference type="Gene3D" id="3.30.70.100">
    <property type="match status" value="1"/>
</dbReference>
<accession>A0A0D2GHW5</accession>
<gene>
    <name evidence="1" type="ORF">PV04_00122</name>
</gene>
<sequence>MPLATIHLVALSPTKSLASYLDTLHSSVPRSKMLIISKVIRWIITPTTIDAQRLLNPKSPWTLLLMLVGTDPLPASLTTPVLDHWSSVAGIPSRLTADFARTNDQLLHPRPEAVPALTGSLDRPHMGTSSQTLELSPGLLDWVASFRTTRAGSSPLSMLNLLAFREGLRPSYLKYGATFAESIGKRRGGVAKLVGNIIVDDATPKQEHEVGGGGKWDEFALASYPSVVHFADMLAGEDYQGVNLRYRVPALQDTLILCTSEIEVEDILEAEGKGNEQKSKL</sequence>
<protein>
    <submittedName>
        <fullName evidence="1">Uncharacterized protein</fullName>
    </submittedName>
</protein>
<reference evidence="1 2" key="1">
    <citation type="submission" date="2015-01" db="EMBL/GenBank/DDBJ databases">
        <title>The Genome Sequence of Capronia semiimmersa CBS27337.</title>
        <authorList>
            <consortium name="The Broad Institute Genomics Platform"/>
            <person name="Cuomo C."/>
            <person name="de Hoog S."/>
            <person name="Gorbushina A."/>
            <person name="Stielow B."/>
            <person name="Teixiera M."/>
            <person name="Abouelleil A."/>
            <person name="Chapman S.B."/>
            <person name="Priest M."/>
            <person name="Young S.K."/>
            <person name="Wortman J."/>
            <person name="Nusbaum C."/>
            <person name="Birren B."/>
        </authorList>
    </citation>
    <scope>NUCLEOTIDE SEQUENCE [LARGE SCALE GENOMIC DNA]</scope>
    <source>
        <strain evidence="1 2">CBS 27337</strain>
    </source>
</reference>
<name>A0A0D2GHW5_9EURO</name>
<dbReference type="Proteomes" id="UP000054266">
    <property type="component" value="Unassembled WGS sequence"/>
</dbReference>
<proteinExistence type="predicted"/>